<evidence type="ECO:0008006" key="6">
    <source>
        <dbReference type="Google" id="ProtNLM"/>
    </source>
</evidence>
<dbReference type="InterPro" id="IPR014748">
    <property type="entry name" value="Enoyl-CoA_hydra_C"/>
</dbReference>
<reference evidence="4" key="1">
    <citation type="submission" date="2020-10" db="EMBL/GenBank/DDBJ databases">
        <title>Unveiling of a novel bifunctional photoreceptor, Dualchrome1, isolated from a cosmopolitan green alga.</title>
        <authorList>
            <person name="Suzuki S."/>
            <person name="Kawachi M."/>
        </authorList>
    </citation>
    <scope>NUCLEOTIDE SEQUENCE</scope>
    <source>
        <strain evidence="4">NIES 2893</strain>
    </source>
</reference>
<accession>A0A830HFA9</accession>
<dbReference type="SUPFAM" id="SSF52096">
    <property type="entry name" value="ClpP/crotonase"/>
    <property type="match status" value="1"/>
</dbReference>
<dbReference type="InterPro" id="IPR029045">
    <property type="entry name" value="ClpP/crotonase-like_dom_sf"/>
</dbReference>
<gene>
    <name evidence="4" type="ORF">PPROV_000324400</name>
</gene>
<proteinExistence type="inferred from homology"/>
<dbReference type="CDD" id="cd06558">
    <property type="entry name" value="crotonase-like"/>
    <property type="match status" value="1"/>
</dbReference>
<evidence type="ECO:0000256" key="2">
    <source>
        <dbReference type="ARBA" id="ARBA00023239"/>
    </source>
</evidence>
<dbReference type="FunFam" id="1.10.12.10:FF:000001">
    <property type="entry name" value="Probable enoyl-CoA hydratase, mitochondrial"/>
    <property type="match status" value="1"/>
</dbReference>
<dbReference type="GO" id="GO:0005739">
    <property type="term" value="C:mitochondrion"/>
    <property type="evidence" value="ECO:0007669"/>
    <property type="project" value="TreeGrafter"/>
</dbReference>
<dbReference type="PANTHER" id="PTHR11941:SF171">
    <property type="entry name" value="SD19268P"/>
    <property type="match status" value="1"/>
</dbReference>
<evidence type="ECO:0000256" key="3">
    <source>
        <dbReference type="RuleBase" id="RU003707"/>
    </source>
</evidence>
<comment type="similarity">
    <text evidence="1 3">Belongs to the enoyl-CoA hydratase/isomerase family.</text>
</comment>
<dbReference type="OrthoDB" id="2139957at2759"/>
<dbReference type="EMBL" id="BNJQ01000008">
    <property type="protein sequence ID" value="GHP04490.1"/>
    <property type="molecule type" value="Genomic_DNA"/>
</dbReference>
<name>A0A830HFA9_9CHLO</name>
<comment type="caution">
    <text evidence="4">The sequence shown here is derived from an EMBL/GenBank/DDBJ whole genome shotgun (WGS) entry which is preliminary data.</text>
</comment>
<dbReference type="PANTHER" id="PTHR11941">
    <property type="entry name" value="ENOYL-COA HYDRATASE-RELATED"/>
    <property type="match status" value="1"/>
</dbReference>
<dbReference type="PROSITE" id="PS00166">
    <property type="entry name" value="ENOYL_COA_HYDRATASE"/>
    <property type="match status" value="1"/>
</dbReference>
<dbReference type="GO" id="GO:0006635">
    <property type="term" value="P:fatty acid beta-oxidation"/>
    <property type="evidence" value="ECO:0007669"/>
    <property type="project" value="TreeGrafter"/>
</dbReference>
<evidence type="ECO:0000256" key="1">
    <source>
        <dbReference type="ARBA" id="ARBA00005254"/>
    </source>
</evidence>
<dbReference type="GO" id="GO:0016836">
    <property type="term" value="F:hydro-lyase activity"/>
    <property type="evidence" value="ECO:0007669"/>
    <property type="project" value="UniProtKB-ARBA"/>
</dbReference>
<dbReference type="Gene3D" id="1.10.12.10">
    <property type="entry name" value="Lyase 2-enoyl-coa Hydratase, Chain A, domain 2"/>
    <property type="match status" value="1"/>
</dbReference>
<dbReference type="Pfam" id="PF00378">
    <property type="entry name" value="ECH_1"/>
    <property type="match status" value="1"/>
</dbReference>
<dbReference type="Gene3D" id="3.90.226.10">
    <property type="entry name" value="2-enoyl-CoA Hydratase, Chain A, domain 1"/>
    <property type="match status" value="1"/>
</dbReference>
<dbReference type="InterPro" id="IPR018376">
    <property type="entry name" value="Enoyl-CoA_hyd/isom_CS"/>
</dbReference>
<keyword evidence="2" id="KW-0456">Lyase</keyword>
<dbReference type="Proteomes" id="UP000660262">
    <property type="component" value="Unassembled WGS sequence"/>
</dbReference>
<sequence length="223" mass="23540">MPQQEARVLILHSDVPGVFCAGADLKERKGMSIDDVREFVSRLRALTDAIDSLPMPTIAALDGVALGGGLEMALACDLRVAGPEAKVALPEVRLGIIPGAGGTQRLSRVVGYSRACDLTFSGRRVNANEGVSMGLFSECAEQDASVFPAYERALKMASDIAQGAPLALRAAKRAIRASGGVHGKVCDGMAAEADAYELVLHSSDRVEALEAFAEKRKPTFEGR</sequence>
<dbReference type="AlphaFoldDB" id="A0A830HFA9"/>
<evidence type="ECO:0000313" key="5">
    <source>
        <dbReference type="Proteomes" id="UP000660262"/>
    </source>
</evidence>
<organism evidence="4 5">
    <name type="scientific">Pycnococcus provasolii</name>
    <dbReference type="NCBI Taxonomy" id="41880"/>
    <lineage>
        <taxon>Eukaryota</taxon>
        <taxon>Viridiplantae</taxon>
        <taxon>Chlorophyta</taxon>
        <taxon>Pseudoscourfieldiophyceae</taxon>
        <taxon>Pseudoscourfieldiales</taxon>
        <taxon>Pycnococcaceae</taxon>
        <taxon>Pycnococcus</taxon>
    </lineage>
</organism>
<dbReference type="InterPro" id="IPR001753">
    <property type="entry name" value="Enoyl-CoA_hydra/iso"/>
</dbReference>
<protein>
    <recommendedName>
        <fullName evidence="6">Enoyl-CoA hydratase</fullName>
    </recommendedName>
</protein>
<keyword evidence="5" id="KW-1185">Reference proteome</keyword>
<evidence type="ECO:0000313" key="4">
    <source>
        <dbReference type="EMBL" id="GHP04490.1"/>
    </source>
</evidence>